<evidence type="ECO:0000256" key="2">
    <source>
        <dbReference type="ARBA" id="ARBA00022801"/>
    </source>
</evidence>
<evidence type="ECO:0000256" key="1">
    <source>
        <dbReference type="ARBA" id="ARBA00005953"/>
    </source>
</evidence>
<sequence length="147" mass="16411">MNRIRLSLPEDFYFSTELTIRITDLNYGGHVGNDAFLSLIHEARQQFLVSHGYTELGFAGYGLIMADVAIEYKKELNYGNSVRISVAAADFDRLGFDLYYKIELLTPENPILAGVAKTGMMCYDYTAGKKVSIPGEAIARLSKRPSE</sequence>
<keyword evidence="2" id="KW-0378">Hydrolase</keyword>
<dbReference type="Proteomes" id="UP000190888">
    <property type="component" value="Unassembled WGS sequence"/>
</dbReference>
<proteinExistence type="inferred from homology"/>
<dbReference type="InterPro" id="IPR029069">
    <property type="entry name" value="HotDog_dom_sf"/>
</dbReference>
<dbReference type="Gene3D" id="3.10.129.10">
    <property type="entry name" value="Hotdog Thioesterase"/>
    <property type="match status" value="1"/>
</dbReference>
<keyword evidence="4" id="KW-1185">Reference proteome</keyword>
<dbReference type="STRING" id="413434.SAMN04488132_10711"/>
<evidence type="ECO:0000313" key="3">
    <source>
        <dbReference type="EMBL" id="SJZ96126.1"/>
    </source>
</evidence>
<dbReference type="CDD" id="cd00586">
    <property type="entry name" value="4HBT"/>
    <property type="match status" value="1"/>
</dbReference>
<gene>
    <name evidence="3" type="ORF">SAMN04488132_10711</name>
</gene>
<reference evidence="3 4" key="1">
    <citation type="submission" date="2017-02" db="EMBL/GenBank/DDBJ databases">
        <authorList>
            <person name="Peterson S.W."/>
        </authorList>
    </citation>
    <scope>NUCLEOTIDE SEQUENCE [LARGE SCALE GENOMIC DNA]</scope>
    <source>
        <strain evidence="3 4">DSM 22335</strain>
    </source>
</reference>
<evidence type="ECO:0000313" key="4">
    <source>
        <dbReference type="Proteomes" id="UP000190888"/>
    </source>
</evidence>
<dbReference type="OrthoDB" id="333038at2"/>
<dbReference type="SUPFAM" id="SSF54637">
    <property type="entry name" value="Thioesterase/thiol ester dehydrase-isomerase"/>
    <property type="match status" value="1"/>
</dbReference>
<dbReference type="Pfam" id="PF13279">
    <property type="entry name" value="4HBT_2"/>
    <property type="match status" value="1"/>
</dbReference>
<dbReference type="InterPro" id="IPR050563">
    <property type="entry name" value="4-hydroxybenzoyl-CoA_TE"/>
</dbReference>
<name>A0A1T4PXS2_9BACT</name>
<dbReference type="PANTHER" id="PTHR31793:SF27">
    <property type="entry name" value="NOVEL THIOESTERASE SUPERFAMILY DOMAIN AND SAPOSIN A-TYPE DOMAIN CONTAINING PROTEIN (0610012H03RIK)"/>
    <property type="match status" value="1"/>
</dbReference>
<dbReference type="PANTHER" id="PTHR31793">
    <property type="entry name" value="4-HYDROXYBENZOYL-COA THIOESTERASE FAMILY MEMBER"/>
    <property type="match status" value="1"/>
</dbReference>
<protein>
    <submittedName>
        <fullName evidence="3">Acyl-CoA thioesterase FadM</fullName>
    </submittedName>
</protein>
<dbReference type="AlphaFoldDB" id="A0A1T4PXS2"/>
<dbReference type="RefSeq" id="WP_078831793.1">
    <property type="nucleotide sequence ID" value="NZ_FUWH01000007.1"/>
</dbReference>
<dbReference type="EMBL" id="FUWH01000007">
    <property type="protein sequence ID" value="SJZ96126.1"/>
    <property type="molecule type" value="Genomic_DNA"/>
</dbReference>
<dbReference type="GO" id="GO:0047617">
    <property type="term" value="F:fatty acyl-CoA hydrolase activity"/>
    <property type="evidence" value="ECO:0007669"/>
    <property type="project" value="TreeGrafter"/>
</dbReference>
<organism evidence="3 4">
    <name type="scientific">Sediminibacterium ginsengisoli</name>
    <dbReference type="NCBI Taxonomy" id="413434"/>
    <lineage>
        <taxon>Bacteria</taxon>
        <taxon>Pseudomonadati</taxon>
        <taxon>Bacteroidota</taxon>
        <taxon>Chitinophagia</taxon>
        <taxon>Chitinophagales</taxon>
        <taxon>Chitinophagaceae</taxon>
        <taxon>Sediminibacterium</taxon>
    </lineage>
</organism>
<accession>A0A1T4PXS2</accession>
<comment type="similarity">
    <text evidence="1">Belongs to the 4-hydroxybenzoyl-CoA thioesterase family.</text>
</comment>